<dbReference type="AlphaFoldDB" id="A0A2P8DG59"/>
<gene>
    <name evidence="2" type="ORF">CLV63_11278</name>
</gene>
<name>A0A2P8DG59_9ACTN</name>
<evidence type="ECO:0000313" key="2">
    <source>
        <dbReference type="EMBL" id="PSK96196.1"/>
    </source>
</evidence>
<dbReference type="Proteomes" id="UP000240542">
    <property type="component" value="Unassembled WGS sequence"/>
</dbReference>
<comment type="caution">
    <text evidence="2">The sequence shown here is derived from an EMBL/GenBank/DDBJ whole genome shotgun (WGS) entry which is preliminary data.</text>
</comment>
<accession>A0A2P8DG59</accession>
<dbReference type="InterPro" id="IPR049244">
    <property type="entry name" value="DUF6879"/>
</dbReference>
<dbReference type="OrthoDB" id="4562627at2"/>
<sequence>MELISAERRNELILSSRTRLKLELRDRYAVDSTLFDAWRRGDAGTVRELTAPAATRVAAQVADGVSVRRIKVLSEPPSDYMRHMLDVSGVLVEAGEDIRWLPRRLASNVLLPANDFNVLDGTSVVFNVLDGDDSPAEQQLWTSMEVVNRCVSAFEDAWEFAIPHRDYLST</sequence>
<keyword evidence="3" id="KW-1185">Reference proteome</keyword>
<feature type="domain" description="DUF6879" evidence="1">
    <location>
        <begin position="16"/>
        <end position="168"/>
    </location>
</feature>
<dbReference type="Pfam" id="PF21806">
    <property type="entry name" value="DUF6879"/>
    <property type="match status" value="1"/>
</dbReference>
<evidence type="ECO:0000313" key="3">
    <source>
        <dbReference type="Proteomes" id="UP000240542"/>
    </source>
</evidence>
<dbReference type="EMBL" id="PYGA01000012">
    <property type="protein sequence ID" value="PSK96196.1"/>
    <property type="molecule type" value="Genomic_DNA"/>
</dbReference>
<proteinExistence type="predicted"/>
<reference evidence="2 3" key="1">
    <citation type="submission" date="2018-03" db="EMBL/GenBank/DDBJ databases">
        <title>Genomic Encyclopedia of Archaeal and Bacterial Type Strains, Phase II (KMG-II): from individual species to whole genera.</title>
        <authorList>
            <person name="Goeker M."/>
        </authorList>
    </citation>
    <scope>NUCLEOTIDE SEQUENCE [LARGE SCALE GENOMIC DNA]</scope>
    <source>
        <strain evidence="2 3">DSM 45312</strain>
    </source>
</reference>
<evidence type="ECO:0000259" key="1">
    <source>
        <dbReference type="Pfam" id="PF21806"/>
    </source>
</evidence>
<dbReference type="RefSeq" id="WP_106584166.1">
    <property type="nucleotide sequence ID" value="NZ_PYGA01000012.1"/>
</dbReference>
<organism evidence="2 3">
    <name type="scientific">Murinocardiopsis flavida</name>
    <dbReference type="NCBI Taxonomy" id="645275"/>
    <lineage>
        <taxon>Bacteria</taxon>
        <taxon>Bacillati</taxon>
        <taxon>Actinomycetota</taxon>
        <taxon>Actinomycetes</taxon>
        <taxon>Streptosporangiales</taxon>
        <taxon>Nocardiopsidaceae</taxon>
        <taxon>Murinocardiopsis</taxon>
    </lineage>
</organism>
<protein>
    <recommendedName>
        <fullName evidence="1">DUF6879 domain-containing protein</fullName>
    </recommendedName>
</protein>